<dbReference type="HOGENOM" id="CLU_320006_0_0_10"/>
<dbReference type="SUPFAM" id="SSF49299">
    <property type="entry name" value="PKD domain"/>
    <property type="match status" value="1"/>
</dbReference>
<keyword evidence="1" id="KW-0732">Signal</keyword>
<accession>F5ITN8</accession>
<evidence type="ECO:0000256" key="1">
    <source>
        <dbReference type="SAM" id="SignalP"/>
    </source>
</evidence>
<comment type="caution">
    <text evidence="2">The sequence shown here is derived from an EMBL/GenBank/DDBJ whole genome shotgun (WGS) entry which is preliminary data.</text>
</comment>
<evidence type="ECO:0000313" key="3">
    <source>
        <dbReference type="Proteomes" id="UP000004913"/>
    </source>
</evidence>
<dbReference type="InterPro" id="IPR013783">
    <property type="entry name" value="Ig-like_fold"/>
</dbReference>
<dbReference type="eggNOG" id="COG3291">
    <property type="taxonomic scope" value="Bacteria"/>
</dbReference>
<keyword evidence="3" id="KW-1185">Reference proteome</keyword>
<evidence type="ECO:0008006" key="4">
    <source>
        <dbReference type="Google" id="ProtNLM"/>
    </source>
</evidence>
<dbReference type="EMBL" id="ADLV01000006">
    <property type="protein sequence ID" value="EGJ99422.1"/>
    <property type="molecule type" value="Genomic_DNA"/>
</dbReference>
<dbReference type="RefSeq" id="WP_006797960.1">
    <property type="nucleotide sequence ID" value="NZ_GL891979.1"/>
</dbReference>
<reference evidence="2 3" key="1">
    <citation type="submission" date="2011-04" db="EMBL/GenBank/DDBJ databases">
        <title>The Genome Sequence of Dysgonomonas gadei ATCC BAA-286.</title>
        <authorList>
            <consortium name="The Broad Institute Genome Sequencing Platform"/>
            <person name="Earl A."/>
            <person name="Ward D."/>
            <person name="Feldgarden M."/>
            <person name="Gevers D."/>
            <person name="Pudlo N."/>
            <person name="Martens E."/>
            <person name="Allen-Vercoe E."/>
            <person name="Young S.K."/>
            <person name="Zeng Q."/>
            <person name="Gargeya S."/>
            <person name="Fitzgerald M."/>
            <person name="Haas B."/>
            <person name="Abouelleil A."/>
            <person name="Alvarado L."/>
            <person name="Arachchi H.M."/>
            <person name="Berlin A."/>
            <person name="Brown A."/>
            <person name="Chapman S.B."/>
            <person name="Chen Z."/>
            <person name="Dunbar C."/>
            <person name="Freedman E."/>
            <person name="Gearin G."/>
            <person name="Gellesch M."/>
            <person name="Goldberg J."/>
            <person name="Griggs A."/>
            <person name="Gujja S."/>
            <person name="Heiman D."/>
            <person name="Howarth C."/>
            <person name="Larson L."/>
            <person name="Lui A."/>
            <person name="MacDonald P.J.P."/>
            <person name="Mehta T."/>
            <person name="Montmayeur A."/>
            <person name="Murphy C."/>
            <person name="Neiman D."/>
            <person name="Pearson M."/>
            <person name="Priest M."/>
            <person name="Roberts A."/>
            <person name="Saif S."/>
            <person name="Shea T."/>
            <person name="Shenoy N."/>
            <person name="Sisk P."/>
            <person name="Stolte C."/>
            <person name="Sykes S."/>
            <person name="Yandava C."/>
            <person name="Wortman J."/>
            <person name="Nusbaum C."/>
            <person name="Birren B."/>
        </authorList>
    </citation>
    <scope>NUCLEOTIDE SEQUENCE [LARGE SCALE GENOMIC DNA]</scope>
    <source>
        <strain evidence="2 3">ATCC BAA-286</strain>
    </source>
</reference>
<feature type="chain" id="PRO_5003325476" description="Ig-like domain-containing protein" evidence="1">
    <location>
        <begin position="22"/>
        <end position="1007"/>
    </location>
</feature>
<proteinExistence type="predicted"/>
<sequence length="1007" mass="109233">MRKLIYSILFIISIFGMVLQAQTTCDNFTVNTVVTPSTCQSNGTVTVTLTGADAAGLFNVQYSLEPTVSGGFFLLPTANNVLSGIPAGTYTVTVSAFCDALGEYSVVKTKTNIVVGGTYQVPELSFVATGVTSTTTVPTSVSRSSYAGCVTGRIVMTMKDGNQTTTPVFTITSAPTGISTPQTVSVTRNSGGSLSAGYTYTLDGLYPGGNYTIEINDGCYTASRSFTLGELTDVPNPNGTSTTMSYSDIYPYIGDNQDCALIRLSLDGVTSATSNADLYQYYREGLYEIGAAPLGGEPEQWTAWTSTNPILDLGSHQISEFYSSPNKMSVYFRVKNCPTVRERYDVYIYKPSGSSIGHREYCDYVRYRRRPTTTYSSVYCYPITYKVVNNSTGDVLIEQSGITNPTQIVDSVSLEYNTTYAVSFTDKAGTIYSSNVSYSFPNITSYPTSDNKYCDTWVNYYYRPYLYCYPVYVDIKDSGGTTVALDTIYSSATASNYSPPLEYDKAYTFNFTYPGRIVNGNVHTSSYPKTVANTLPTLNLSIYQYDYYEGCEINEGSLYVSTGSSSRQWPAGTVITVTGPPPFTTQTYTQSSTASGYNFYRYGIIIPPGNYTVTADYGCDTPYSMTTYLPGTYDVKDFTYKTEKTCDGMSIIPSGTLTYMENEVTAKFRLSAGPAGYDKNVVTSGGKITLSAAGTYTLSVVVIDDDGECDLTSQTIVYTAPPMELDNTRTSAYACVGSNVGIIMLQAVNGVAPYTYELWDENDTTQLQGPQKSSGQVVYNYGTPGSTYSVHVTDDCGNSFAQTVVVANLETAKLIIADSNPVCYGNDINLRCLTLGITDYHWTYPDGTTIDGQAQVISGANSSKAGWYKVSVEAEHCGSPVTDSIYISVYNPISITDPVLANQTFEICPKASLTLGEAVTGGSGNYTYKWEYSSNGTTWYTYTTTSTLTVTGPTDTAGSYSFKYLRRTVTDAACGGFVENYLVNAIPCYIPVNPDLMNLGTGNPMKK</sequence>
<dbReference type="Proteomes" id="UP000004913">
    <property type="component" value="Unassembled WGS sequence"/>
</dbReference>
<feature type="signal peptide" evidence="1">
    <location>
        <begin position="1"/>
        <end position="21"/>
    </location>
</feature>
<dbReference type="AlphaFoldDB" id="F5ITN8"/>
<dbReference type="OrthoDB" id="993885at2"/>
<gene>
    <name evidence="2" type="ORF">HMPREF9455_00455</name>
</gene>
<organism evidence="2 3">
    <name type="scientific">Dysgonomonas gadei ATCC BAA-286</name>
    <dbReference type="NCBI Taxonomy" id="742766"/>
    <lineage>
        <taxon>Bacteria</taxon>
        <taxon>Pseudomonadati</taxon>
        <taxon>Bacteroidota</taxon>
        <taxon>Bacteroidia</taxon>
        <taxon>Bacteroidales</taxon>
        <taxon>Dysgonomonadaceae</taxon>
        <taxon>Dysgonomonas</taxon>
    </lineage>
</organism>
<dbReference type="STRING" id="742766.HMPREF9455_00455"/>
<protein>
    <recommendedName>
        <fullName evidence="4">Ig-like domain-containing protein</fullName>
    </recommendedName>
</protein>
<dbReference type="InterPro" id="IPR035986">
    <property type="entry name" value="PKD_dom_sf"/>
</dbReference>
<name>F5ITN8_9BACT</name>
<dbReference type="Gene3D" id="2.60.40.10">
    <property type="entry name" value="Immunoglobulins"/>
    <property type="match status" value="1"/>
</dbReference>
<evidence type="ECO:0000313" key="2">
    <source>
        <dbReference type="EMBL" id="EGJ99422.1"/>
    </source>
</evidence>